<evidence type="ECO:0000313" key="2">
    <source>
        <dbReference type="EMBL" id="EAS06249.2"/>
    </source>
</evidence>
<dbReference type="KEGG" id="tet:TTHERM_00327310"/>
<protein>
    <submittedName>
        <fullName evidence="2">Transmembrane protein, putative</fullName>
    </submittedName>
</protein>
<keyword evidence="3" id="KW-1185">Reference proteome</keyword>
<reference evidence="3" key="1">
    <citation type="journal article" date="2006" name="PLoS Biol.">
        <title>Macronuclear genome sequence of the ciliate Tetrahymena thermophila, a model eukaryote.</title>
        <authorList>
            <person name="Eisen J.A."/>
            <person name="Coyne R.S."/>
            <person name="Wu M."/>
            <person name="Wu D."/>
            <person name="Thiagarajan M."/>
            <person name="Wortman J.R."/>
            <person name="Badger J.H."/>
            <person name="Ren Q."/>
            <person name="Amedeo P."/>
            <person name="Jones K.M."/>
            <person name="Tallon L.J."/>
            <person name="Delcher A.L."/>
            <person name="Salzberg S.L."/>
            <person name="Silva J.C."/>
            <person name="Haas B.J."/>
            <person name="Majoros W.H."/>
            <person name="Farzad M."/>
            <person name="Carlton J.M."/>
            <person name="Smith R.K. Jr."/>
            <person name="Garg J."/>
            <person name="Pearlman R.E."/>
            <person name="Karrer K.M."/>
            <person name="Sun L."/>
            <person name="Manning G."/>
            <person name="Elde N.C."/>
            <person name="Turkewitz A.P."/>
            <person name="Asai D.J."/>
            <person name="Wilkes D.E."/>
            <person name="Wang Y."/>
            <person name="Cai H."/>
            <person name="Collins K."/>
            <person name="Stewart B.A."/>
            <person name="Lee S.R."/>
            <person name="Wilamowska K."/>
            <person name="Weinberg Z."/>
            <person name="Ruzzo W.L."/>
            <person name="Wloga D."/>
            <person name="Gaertig J."/>
            <person name="Frankel J."/>
            <person name="Tsao C.-C."/>
            <person name="Gorovsky M.A."/>
            <person name="Keeling P.J."/>
            <person name="Waller R.F."/>
            <person name="Patron N.J."/>
            <person name="Cherry J.M."/>
            <person name="Stover N.A."/>
            <person name="Krieger C.J."/>
            <person name="del Toro C."/>
            <person name="Ryder H.F."/>
            <person name="Williamson S.C."/>
            <person name="Barbeau R.A."/>
            <person name="Hamilton E.P."/>
            <person name="Orias E."/>
        </authorList>
    </citation>
    <scope>NUCLEOTIDE SEQUENCE [LARGE SCALE GENOMIC DNA]</scope>
    <source>
        <strain evidence="3">SB210</strain>
    </source>
</reference>
<sequence length="590" mass="67393">MISDIKQKVKQFLTPKVKRNLELAILFFSTVFAVVSLVFSYITFQKTSDKVDQYVTIADNLRQPYFINFRLSTTGQCDINESSLLNINWNGTYTGCDCSKSSNLDIENIMYKNSCNISTQLGCTGLFPISQRTFQSIAMDLQGKNLALCGQRAKNANQFYRIAANQTGTCLQNQKMCGNPSIPTSVICVSQTDPCPIYQFHFTTTASTQYDSTWGHIQVNDNLHFYFDQQGTTANQLPVSQVVSTSGKGPCVFNVYNQTRYADEYLLFIWDRQLCDQDTNFIKTELVLTENQLYLYNLSDDDYNKVSNFTGYNIMQSKENYPIYYKPFIPWEIKSRNLLYPLVNFLLNAENLLNAIFYTLVVNAASVVYLGLIANGQHIYLLVWQKYEIDSEKVIKLKRYKLLISFLFKIASLVVSINAFILSSNYKSSLEDICSAKPTLDVYMQYFQALSDFTSTYIYKNNLINIIMTSANMVVDIVSAILEFLEYRNQLQESTKVVPASLQNLDQQTKEIVSLKQIEDQESQNNQNSNKQLPSYISVSKVRQKSVYPQTFIDNSGQKVILLSQNGLVFQNGMLRTLKNLPETLNNLES</sequence>
<gene>
    <name evidence="2" type="ORF">TTHERM_00327310</name>
</gene>
<dbReference type="EMBL" id="GG662299">
    <property type="protein sequence ID" value="EAS06249.2"/>
    <property type="molecule type" value="Genomic_DNA"/>
</dbReference>
<dbReference type="RefSeq" id="XP_001026494.2">
    <property type="nucleotide sequence ID" value="XM_001026494.2"/>
</dbReference>
<dbReference type="GeneID" id="7828605"/>
<organism evidence="2 3">
    <name type="scientific">Tetrahymena thermophila (strain SB210)</name>
    <dbReference type="NCBI Taxonomy" id="312017"/>
    <lineage>
        <taxon>Eukaryota</taxon>
        <taxon>Sar</taxon>
        <taxon>Alveolata</taxon>
        <taxon>Ciliophora</taxon>
        <taxon>Intramacronucleata</taxon>
        <taxon>Oligohymenophorea</taxon>
        <taxon>Hymenostomatida</taxon>
        <taxon>Tetrahymenina</taxon>
        <taxon>Tetrahymenidae</taxon>
        <taxon>Tetrahymena</taxon>
    </lineage>
</organism>
<feature type="transmembrane region" description="Helical" evidence="1">
    <location>
        <begin position="463"/>
        <end position="485"/>
    </location>
</feature>
<feature type="transmembrane region" description="Helical" evidence="1">
    <location>
        <begin position="402"/>
        <end position="422"/>
    </location>
</feature>
<keyword evidence="1 2" id="KW-0812">Transmembrane</keyword>
<dbReference type="InParanoid" id="I7M4D1"/>
<feature type="transmembrane region" description="Helical" evidence="1">
    <location>
        <begin position="21"/>
        <end position="44"/>
    </location>
</feature>
<dbReference type="Proteomes" id="UP000009168">
    <property type="component" value="Unassembled WGS sequence"/>
</dbReference>
<name>I7M4D1_TETTS</name>
<keyword evidence="1" id="KW-0472">Membrane</keyword>
<dbReference type="AlphaFoldDB" id="I7M4D1"/>
<proteinExistence type="predicted"/>
<evidence type="ECO:0000313" key="3">
    <source>
        <dbReference type="Proteomes" id="UP000009168"/>
    </source>
</evidence>
<keyword evidence="1" id="KW-1133">Transmembrane helix</keyword>
<evidence type="ECO:0000256" key="1">
    <source>
        <dbReference type="SAM" id="Phobius"/>
    </source>
</evidence>
<accession>I7M4D1</accession>
<feature type="transmembrane region" description="Helical" evidence="1">
    <location>
        <begin position="355"/>
        <end position="381"/>
    </location>
</feature>